<gene>
    <name evidence="1" type="ORF">E6Q69_05505</name>
</gene>
<sequence>MNNQQPYTANRFKCEMKPEQTARLKAVAEYYGYTNLTHTVNVVIDSLYKALKLDEKETKPN</sequence>
<reference evidence="1 2" key="1">
    <citation type="submission" date="2018-09" db="EMBL/GenBank/DDBJ databases">
        <title>Metagenome Assembled Genomes from an Advanced Water Purification Facility.</title>
        <authorList>
            <person name="Stamps B.W."/>
            <person name="Spear J.R."/>
        </authorList>
    </citation>
    <scope>NUCLEOTIDE SEQUENCE [LARGE SCALE GENOMIC DNA]</scope>
    <source>
        <strain evidence="1">Bin_52_1</strain>
    </source>
</reference>
<name>A0A5C7WB39_AQUAC</name>
<dbReference type="Proteomes" id="UP000321110">
    <property type="component" value="Unassembled WGS sequence"/>
</dbReference>
<accession>A0A5C7WB39</accession>
<evidence type="ECO:0000313" key="2">
    <source>
        <dbReference type="Proteomes" id="UP000321110"/>
    </source>
</evidence>
<dbReference type="AlphaFoldDB" id="A0A5C7WB39"/>
<organism evidence="1 2">
    <name type="scientific">Aquipseudomonas alcaligenes</name>
    <name type="common">Pseudomonas alcaligenes</name>
    <dbReference type="NCBI Taxonomy" id="43263"/>
    <lineage>
        <taxon>Bacteria</taxon>
        <taxon>Pseudomonadati</taxon>
        <taxon>Pseudomonadota</taxon>
        <taxon>Gammaproteobacteria</taxon>
        <taxon>Pseudomonadales</taxon>
        <taxon>Pseudomonadaceae</taxon>
        <taxon>Aquipseudomonas</taxon>
    </lineage>
</organism>
<protein>
    <submittedName>
        <fullName evidence="1">Uncharacterized protein</fullName>
    </submittedName>
</protein>
<evidence type="ECO:0000313" key="1">
    <source>
        <dbReference type="EMBL" id="TXI33845.1"/>
    </source>
</evidence>
<dbReference type="EMBL" id="SSFO01000090">
    <property type="protein sequence ID" value="TXI33845.1"/>
    <property type="molecule type" value="Genomic_DNA"/>
</dbReference>
<comment type="caution">
    <text evidence="1">The sequence shown here is derived from an EMBL/GenBank/DDBJ whole genome shotgun (WGS) entry which is preliminary data.</text>
</comment>
<proteinExistence type="predicted"/>